<feature type="region of interest" description="Disordered" evidence="1">
    <location>
        <begin position="1"/>
        <end position="35"/>
    </location>
</feature>
<feature type="compositionally biased region" description="Basic and acidic residues" evidence="1">
    <location>
        <begin position="25"/>
        <end position="34"/>
    </location>
</feature>
<accession>A0ABN9XSD4</accession>
<organism evidence="2 3">
    <name type="scientific">Prorocentrum cordatum</name>
    <dbReference type="NCBI Taxonomy" id="2364126"/>
    <lineage>
        <taxon>Eukaryota</taxon>
        <taxon>Sar</taxon>
        <taxon>Alveolata</taxon>
        <taxon>Dinophyceae</taxon>
        <taxon>Prorocentrales</taxon>
        <taxon>Prorocentraceae</taxon>
        <taxon>Prorocentrum</taxon>
    </lineage>
</organism>
<sequence>LGRPRARAEQPDAWAGLEAPRGRPRASDPPEARRAPRAWPACCCTCCGCRPTRSPARTIAHFAAAAVLSHQELRGGACWSNEEMDEQRALVLRATGCHDCRRVGPEAPAAASERLAHSFICEQMLDATQNQRPIPDRDALVVKAAEFLFCRSFSCIREVEMAMARETAGV</sequence>
<name>A0ABN9XSD4_9DINO</name>
<gene>
    <name evidence="2" type="ORF">PCOR1329_LOCUS78506</name>
</gene>
<feature type="compositionally biased region" description="Basic and acidic residues" evidence="1">
    <location>
        <begin position="1"/>
        <end position="10"/>
    </location>
</feature>
<dbReference type="EMBL" id="CAUYUJ010020950">
    <property type="protein sequence ID" value="CAK0901602.1"/>
    <property type="molecule type" value="Genomic_DNA"/>
</dbReference>
<evidence type="ECO:0000256" key="1">
    <source>
        <dbReference type="SAM" id="MobiDB-lite"/>
    </source>
</evidence>
<keyword evidence="3" id="KW-1185">Reference proteome</keyword>
<reference evidence="2" key="1">
    <citation type="submission" date="2023-10" db="EMBL/GenBank/DDBJ databases">
        <authorList>
            <person name="Chen Y."/>
            <person name="Shah S."/>
            <person name="Dougan E. K."/>
            <person name="Thang M."/>
            <person name="Chan C."/>
        </authorList>
    </citation>
    <scope>NUCLEOTIDE SEQUENCE [LARGE SCALE GENOMIC DNA]</scope>
</reference>
<evidence type="ECO:0000313" key="3">
    <source>
        <dbReference type="Proteomes" id="UP001189429"/>
    </source>
</evidence>
<protein>
    <submittedName>
        <fullName evidence="2">Uncharacterized protein</fullName>
    </submittedName>
</protein>
<dbReference type="Proteomes" id="UP001189429">
    <property type="component" value="Unassembled WGS sequence"/>
</dbReference>
<comment type="caution">
    <text evidence="2">The sequence shown here is derived from an EMBL/GenBank/DDBJ whole genome shotgun (WGS) entry which is preliminary data.</text>
</comment>
<evidence type="ECO:0000313" key="2">
    <source>
        <dbReference type="EMBL" id="CAK0901602.1"/>
    </source>
</evidence>
<proteinExistence type="predicted"/>
<feature type="non-terminal residue" evidence="2">
    <location>
        <position position="1"/>
    </location>
</feature>